<reference evidence="2 3" key="1">
    <citation type="journal article" date="2013" name="PLoS Genet.">
        <title>The genome and development-dependent transcriptomes of Pyronema confluens: a window into fungal evolution.</title>
        <authorList>
            <person name="Traeger S."/>
            <person name="Altegoer F."/>
            <person name="Freitag M."/>
            <person name="Gabaldon T."/>
            <person name="Kempken F."/>
            <person name="Kumar A."/>
            <person name="Marcet-Houben M."/>
            <person name="Poggeler S."/>
            <person name="Stajich J.E."/>
            <person name="Nowrousian M."/>
        </authorList>
    </citation>
    <scope>NUCLEOTIDE SEQUENCE [LARGE SCALE GENOMIC DNA]</scope>
    <source>
        <strain evidence="3">CBS 100304</strain>
        <tissue evidence="2">Vegetative mycelium</tissue>
    </source>
</reference>
<dbReference type="AlphaFoldDB" id="U4LCW1"/>
<protein>
    <submittedName>
        <fullName evidence="2">Uncharacterized protein</fullName>
    </submittedName>
</protein>
<keyword evidence="3" id="KW-1185">Reference proteome</keyword>
<evidence type="ECO:0000313" key="3">
    <source>
        <dbReference type="Proteomes" id="UP000018144"/>
    </source>
</evidence>
<keyword evidence="1" id="KW-0472">Membrane</keyword>
<evidence type="ECO:0000256" key="1">
    <source>
        <dbReference type="SAM" id="Phobius"/>
    </source>
</evidence>
<sequence length="90" mass="9927">MLPPTLPFHSDSGEAVDVSAMPKMYAVLFVVMYIFFSASEFSSVVNLRLHQRLVRWLGEGALVGNIGRQSCDLKGIIYTAGDFDMILGDL</sequence>
<organism evidence="2 3">
    <name type="scientific">Pyronema omphalodes (strain CBS 100304)</name>
    <name type="common">Pyronema confluens</name>
    <dbReference type="NCBI Taxonomy" id="1076935"/>
    <lineage>
        <taxon>Eukaryota</taxon>
        <taxon>Fungi</taxon>
        <taxon>Dikarya</taxon>
        <taxon>Ascomycota</taxon>
        <taxon>Pezizomycotina</taxon>
        <taxon>Pezizomycetes</taxon>
        <taxon>Pezizales</taxon>
        <taxon>Pyronemataceae</taxon>
        <taxon>Pyronema</taxon>
    </lineage>
</organism>
<evidence type="ECO:0000313" key="2">
    <source>
        <dbReference type="EMBL" id="CCX29713.1"/>
    </source>
</evidence>
<gene>
    <name evidence="2" type="ORF">PCON_07039</name>
</gene>
<dbReference type="EMBL" id="HF935352">
    <property type="protein sequence ID" value="CCX29713.1"/>
    <property type="molecule type" value="Genomic_DNA"/>
</dbReference>
<dbReference type="Proteomes" id="UP000018144">
    <property type="component" value="Unassembled WGS sequence"/>
</dbReference>
<name>U4LCW1_PYROM</name>
<keyword evidence="1" id="KW-0812">Transmembrane</keyword>
<proteinExistence type="predicted"/>
<accession>U4LCW1</accession>
<keyword evidence="1" id="KW-1133">Transmembrane helix</keyword>
<feature type="transmembrane region" description="Helical" evidence="1">
    <location>
        <begin position="24"/>
        <end position="47"/>
    </location>
</feature>